<feature type="transmembrane region" description="Helical" evidence="1">
    <location>
        <begin position="124"/>
        <end position="150"/>
    </location>
</feature>
<comment type="caution">
    <text evidence="2">The sequence shown here is derived from an EMBL/GenBank/DDBJ whole genome shotgun (WGS) entry which is preliminary data.</text>
</comment>
<accession>A0A158KRC6</accession>
<dbReference type="AlphaFoldDB" id="A0A158KRC6"/>
<organism evidence="2 3">
    <name type="scientific">Caballeronia choica</name>
    <dbReference type="NCBI Taxonomy" id="326476"/>
    <lineage>
        <taxon>Bacteria</taxon>
        <taxon>Pseudomonadati</taxon>
        <taxon>Pseudomonadota</taxon>
        <taxon>Betaproteobacteria</taxon>
        <taxon>Burkholderiales</taxon>
        <taxon>Burkholderiaceae</taxon>
        <taxon>Caballeronia</taxon>
    </lineage>
</organism>
<name>A0A158KRC6_9BURK</name>
<keyword evidence="3" id="KW-1185">Reference proteome</keyword>
<evidence type="ECO:0000313" key="3">
    <source>
        <dbReference type="Proteomes" id="UP000054770"/>
    </source>
</evidence>
<dbReference type="RefSeq" id="WP_087648839.1">
    <property type="nucleotide sequence ID" value="NZ_FCON02000140.1"/>
</dbReference>
<keyword evidence="1" id="KW-0472">Membrane</keyword>
<dbReference type="EMBL" id="FCON02000140">
    <property type="protein sequence ID" value="SAL83555.1"/>
    <property type="molecule type" value="Genomic_DNA"/>
</dbReference>
<evidence type="ECO:0000256" key="1">
    <source>
        <dbReference type="SAM" id="Phobius"/>
    </source>
</evidence>
<sequence length="156" mass="16969">MQIAVLEVHYEGGLVLTDRVSIADSSSIIMTPRLSELLDVLEKSGRRTSIRVKYEGASYRVECKPAGTYVVGPKASVGERWISELRMIASPNIARRRLNGRFTHMLSAGSLIGAGYVIQSTRTWGAQALLETAALLLVSVSLFVIGHLCFSDDGSK</sequence>
<keyword evidence="1" id="KW-0812">Transmembrane</keyword>
<feature type="transmembrane region" description="Helical" evidence="1">
    <location>
        <begin position="102"/>
        <end position="118"/>
    </location>
</feature>
<keyword evidence="1" id="KW-1133">Transmembrane helix</keyword>
<reference evidence="2" key="1">
    <citation type="submission" date="2016-01" db="EMBL/GenBank/DDBJ databases">
        <authorList>
            <person name="Peeters C."/>
        </authorList>
    </citation>
    <scope>NUCLEOTIDE SEQUENCE [LARGE SCALE GENOMIC DNA]</scope>
    <source>
        <strain evidence="2">LMG 22940</strain>
    </source>
</reference>
<proteinExistence type="predicted"/>
<dbReference type="Proteomes" id="UP000054770">
    <property type="component" value="Unassembled WGS sequence"/>
</dbReference>
<protein>
    <submittedName>
        <fullName evidence="2">Uncharacterized protein</fullName>
    </submittedName>
</protein>
<gene>
    <name evidence="2" type="ORF">AWB68_06955</name>
</gene>
<dbReference type="OrthoDB" id="9006081at2"/>
<evidence type="ECO:0000313" key="2">
    <source>
        <dbReference type="EMBL" id="SAL83555.1"/>
    </source>
</evidence>